<dbReference type="KEGG" id="jar:G7057_07810"/>
<organism evidence="1 2">
    <name type="scientific">Jeotgalibaca arthritidis</name>
    <dbReference type="NCBI Taxonomy" id="1868794"/>
    <lineage>
        <taxon>Bacteria</taxon>
        <taxon>Bacillati</taxon>
        <taxon>Bacillota</taxon>
        <taxon>Bacilli</taxon>
        <taxon>Lactobacillales</taxon>
        <taxon>Carnobacteriaceae</taxon>
        <taxon>Jeotgalibaca</taxon>
    </lineage>
</organism>
<evidence type="ECO:0000313" key="2">
    <source>
        <dbReference type="Proteomes" id="UP000501451"/>
    </source>
</evidence>
<dbReference type="RefSeq" id="WP_166162564.1">
    <property type="nucleotide sequence ID" value="NZ_CP049740.1"/>
</dbReference>
<dbReference type="EMBL" id="CP049740">
    <property type="protein sequence ID" value="QII82347.1"/>
    <property type="molecule type" value="Genomic_DNA"/>
</dbReference>
<gene>
    <name evidence="1" type="ORF">G7057_07810</name>
</gene>
<dbReference type="Proteomes" id="UP000501451">
    <property type="component" value="Chromosome"/>
</dbReference>
<protein>
    <submittedName>
        <fullName evidence="1">Uncharacterized protein</fullName>
    </submittedName>
</protein>
<dbReference type="SUPFAM" id="SSF52218">
    <property type="entry name" value="Flavoproteins"/>
    <property type="match status" value="1"/>
</dbReference>
<sequence length="103" mass="11833">MENTQGLAAEIQSEMGQTIAISIHDPHYIDLDTIKDYDFDILVTTTTLDFNAHRPIFYLYRKGATLNLHKLRELANQVISDKKIAYRAMIKERQSQLKSGQAH</sequence>
<evidence type="ECO:0000313" key="1">
    <source>
        <dbReference type="EMBL" id="QII82347.1"/>
    </source>
</evidence>
<accession>A0A6G7KAS9</accession>
<dbReference type="InterPro" id="IPR029039">
    <property type="entry name" value="Flavoprotein-like_sf"/>
</dbReference>
<proteinExistence type="predicted"/>
<keyword evidence="2" id="KW-1185">Reference proteome</keyword>
<reference evidence="1 2" key="1">
    <citation type="journal article" date="2017" name="Int. J. Syst. Evol. Microbiol.">
        <title>Jeotgalibaca porci sp. nov. and Jeotgalibaca arthritidis sp. nov., isolated from pigs, and emended description of the genus Jeotgalibaca.</title>
        <authorList>
            <person name="Zamora L."/>
            <person name="Perez-Sancho M."/>
            <person name="Dominguez L."/>
            <person name="Fernandez-Garayzabal J.F."/>
            <person name="Vela A.I."/>
        </authorList>
    </citation>
    <scope>NUCLEOTIDE SEQUENCE [LARGE SCALE GENOMIC DNA]</scope>
    <source>
        <strain evidence="1 2">CECT 9157</strain>
    </source>
</reference>
<name>A0A6G7KAS9_9LACT</name>
<dbReference type="AlphaFoldDB" id="A0A6G7KAS9"/>